<dbReference type="Pfam" id="PF00425">
    <property type="entry name" value="Chorismate_bind"/>
    <property type="match status" value="1"/>
</dbReference>
<dbReference type="EMBL" id="CP065856">
    <property type="protein sequence ID" value="QPV62941.1"/>
    <property type="molecule type" value="Genomic_DNA"/>
</dbReference>
<protein>
    <recommendedName>
        <fullName evidence="3">isochorismate synthase</fullName>
        <ecNumber evidence="3">5.4.4.2</ecNumber>
    </recommendedName>
    <alternativeName>
        <fullName evidence="5">Isochorismate mutase</fullName>
    </alternativeName>
</protein>
<dbReference type="SUPFAM" id="SSF56322">
    <property type="entry name" value="ADC synthase"/>
    <property type="match status" value="1"/>
</dbReference>
<sequence>MEPLRGDESPVEPDETTIATRGREVDGVAVGTVLADLPRPTVAWWAEGQRVAAGGSVATITADGPYRFDHVRRAGEALFAGRTVESDLPRAARPRLFGGFAFHEGDKDEDGSPWDGFPDAQFVLPAVQVVRTDDGSTWVVATATGTSAGTEAGARLDEWVGRVEALDDTLSDDGPGIERRTFTPDDAGWRRQVEAAVERIRRGTLRKVVLAGALTVDLREELSVPSVYERLSATYPDCFRFLVAPEGGGHFFGATPERLISRDGRTVRTEALAGSTGRGDTPEEDEWLASELQDSEKDRHEHDLVVETIKTQLSPYATSISTGDRTVRRLATVQHLQTPVTAELAEDDHVLSLVEALHPTPAVGGLPPDEALETIKDAEAFDRGWYASPVGWFDAEGDGTFAVAIRSAVATDRRATLFAGNGIVSDSDPDREWDEVQLKYRPVLDALE</sequence>
<dbReference type="OrthoDB" id="195185at2157"/>
<gene>
    <name evidence="7" type="ORF">I7X12_19870</name>
</gene>
<evidence type="ECO:0000256" key="4">
    <source>
        <dbReference type="ARBA" id="ARBA00023235"/>
    </source>
</evidence>
<evidence type="ECO:0000256" key="3">
    <source>
        <dbReference type="ARBA" id="ARBA00012824"/>
    </source>
</evidence>
<keyword evidence="4 7" id="KW-0413">Isomerase</keyword>
<dbReference type="Gene3D" id="3.60.120.10">
    <property type="entry name" value="Anthranilate synthase"/>
    <property type="match status" value="1"/>
</dbReference>
<evidence type="ECO:0000256" key="5">
    <source>
        <dbReference type="ARBA" id="ARBA00041564"/>
    </source>
</evidence>
<proteinExistence type="inferred from homology"/>
<dbReference type="EC" id="5.4.4.2" evidence="3"/>
<reference evidence="7 8" key="1">
    <citation type="submission" date="2020-12" db="EMBL/GenBank/DDBJ databases">
        <title>Halosimplex halophilum sp. nov. and Halosimplex salinum sp. nov., two new members of the genus Halosimplex.</title>
        <authorList>
            <person name="Cui H.L."/>
        </authorList>
    </citation>
    <scope>NUCLEOTIDE SEQUENCE [LARGE SCALE GENOMIC DNA]</scope>
    <source>
        <strain evidence="7 8">YGH94</strain>
    </source>
</reference>
<dbReference type="InterPro" id="IPR005801">
    <property type="entry name" value="ADC_synthase"/>
</dbReference>
<accession>A0A7T3FYE9</accession>
<comment type="catalytic activity">
    <reaction evidence="1">
        <text>chorismate = isochorismate</text>
        <dbReference type="Rhea" id="RHEA:18985"/>
        <dbReference type="ChEBI" id="CHEBI:29748"/>
        <dbReference type="ChEBI" id="CHEBI:29780"/>
        <dbReference type="EC" id="5.4.4.2"/>
    </reaction>
</comment>
<comment type="similarity">
    <text evidence="2">Belongs to the isochorismate synthase family.</text>
</comment>
<dbReference type="RefSeq" id="WP_198061738.1">
    <property type="nucleotide sequence ID" value="NZ_CP065856.1"/>
</dbReference>
<feature type="domain" description="Chorismate-utilising enzyme C-terminal" evidence="6">
    <location>
        <begin position="187"/>
        <end position="439"/>
    </location>
</feature>
<organism evidence="7 8">
    <name type="scientific">Halosimplex litoreum</name>
    <dbReference type="NCBI Taxonomy" id="1198301"/>
    <lineage>
        <taxon>Archaea</taxon>
        <taxon>Methanobacteriati</taxon>
        <taxon>Methanobacteriota</taxon>
        <taxon>Stenosarchaea group</taxon>
        <taxon>Halobacteria</taxon>
        <taxon>Halobacteriales</taxon>
        <taxon>Haloarculaceae</taxon>
        <taxon>Halosimplex</taxon>
    </lineage>
</organism>
<dbReference type="PANTHER" id="PTHR42839:SF2">
    <property type="entry name" value="ISOCHORISMATE SYNTHASE ENTC"/>
    <property type="match status" value="1"/>
</dbReference>
<dbReference type="InterPro" id="IPR004561">
    <property type="entry name" value="IsoChor_synthase"/>
</dbReference>
<dbReference type="GO" id="GO:0000162">
    <property type="term" value="P:L-tryptophan biosynthetic process"/>
    <property type="evidence" value="ECO:0007669"/>
    <property type="project" value="UniProtKB-UniPathway"/>
</dbReference>
<dbReference type="UniPathway" id="UPA00035">
    <property type="reaction ID" value="UER00040"/>
</dbReference>
<dbReference type="KEGG" id="hlt:I7X12_19870"/>
<dbReference type="Proteomes" id="UP000595001">
    <property type="component" value="Chromosome"/>
</dbReference>
<name>A0A7T3FYE9_9EURY</name>
<dbReference type="NCBIfam" id="TIGR00543">
    <property type="entry name" value="isochor_syn"/>
    <property type="match status" value="1"/>
</dbReference>
<dbReference type="GO" id="GO:0008909">
    <property type="term" value="F:isochorismate synthase activity"/>
    <property type="evidence" value="ECO:0007669"/>
    <property type="project" value="UniProtKB-EC"/>
</dbReference>
<dbReference type="PANTHER" id="PTHR42839">
    <property type="entry name" value="ISOCHORISMATE SYNTHASE ENTC"/>
    <property type="match status" value="1"/>
</dbReference>
<evidence type="ECO:0000259" key="6">
    <source>
        <dbReference type="Pfam" id="PF00425"/>
    </source>
</evidence>
<dbReference type="AlphaFoldDB" id="A0A7T3FYE9"/>
<evidence type="ECO:0000256" key="1">
    <source>
        <dbReference type="ARBA" id="ARBA00000799"/>
    </source>
</evidence>
<evidence type="ECO:0000256" key="2">
    <source>
        <dbReference type="ARBA" id="ARBA00005297"/>
    </source>
</evidence>
<evidence type="ECO:0000313" key="8">
    <source>
        <dbReference type="Proteomes" id="UP000595001"/>
    </source>
</evidence>
<keyword evidence="8" id="KW-1185">Reference proteome</keyword>
<dbReference type="GeneID" id="60590801"/>
<evidence type="ECO:0000313" key="7">
    <source>
        <dbReference type="EMBL" id="QPV62941.1"/>
    </source>
</evidence>
<dbReference type="InterPro" id="IPR015890">
    <property type="entry name" value="Chorismate_C"/>
</dbReference>